<keyword evidence="1" id="KW-0472">Membrane</keyword>
<feature type="transmembrane region" description="Helical" evidence="1">
    <location>
        <begin position="46"/>
        <end position="65"/>
    </location>
</feature>
<gene>
    <name evidence="2" type="ORF">SAMN05421736_10728</name>
</gene>
<dbReference type="Proteomes" id="UP000198935">
    <property type="component" value="Unassembled WGS sequence"/>
</dbReference>
<keyword evidence="1" id="KW-1133">Transmembrane helix</keyword>
<protein>
    <submittedName>
        <fullName evidence="2">Uncharacterized protein</fullName>
    </submittedName>
</protein>
<feature type="transmembrane region" description="Helical" evidence="1">
    <location>
        <begin position="21"/>
        <end position="40"/>
    </location>
</feature>
<dbReference type="AlphaFoldDB" id="A0A1H3QSH0"/>
<reference evidence="3" key="1">
    <citation type="submission" date="2016-10" db="EMBL/GenBank/DDBJ databases">
        <authorList>
            <person name="Varghese N."/>
            <person name="Submissions S."/>
        </authorList>
    </citation>
    <scope>NUCLEOTIDE SEQUENCE [LARGE SCALE GENOMIC DNA]</scope>
    <source>
        <strain evidence="3">SP</strain>
    </source>
</reference>
<feature type="transmembrane region" description="Helical" evidence="1">
    <location>
        <begin position="85"/>
        <end position="103"/>
    </location>
</feature>
<proteinExistence type="predicted"/>
<dbReference type="EMBL" id="FNPI01000007">
    <property type="protein sequence ID" value="SDZ16280.1"/>
    <property type="molecule type" value="Genomic_DNA"/>
</dbReference>
<evidence type="ECO:0000313" key="2">
    <source>
        <dbReference type="EMBL" id="SDZ16280.1"/>
    </source>
</evidence>
<keyword evidence="3" id="KW-1185">Reference proteome</keyword>
<name>A0A1H3QSH0_9BACI</name>
<feature type="transmembrane region" description="Helical" evidence="1">
    <location>
        <begin position="109"/>
        <end position="126"/>
    </location>
</feature>
<evidence type="ECO:0000256" key="1">
    <source>
        <dbReference type="SAM" id="Phobius"/>
    </source>
</evidence>
<keyword evidence="1" id="KW-0812">Transmembrane</keyword>
<evidence type="ECO:0000313" key="3">
    <source>
        <dbReference type="Proteomes" id="UP000198935"/>
    </source>
</evidence>
<accession>A0A1H3QSH0</accession>
<organism evidence="2 3">
    <name type="scientific">Evansella caseinilytica</name>
    <dbReference type="NCBI Taxonomy" id="1503961"/>
    <lineage>
        <taxon>Bacteria</taxon>
        <taxon>Bacillati</taxon>
        <taxon>Bacillota</taxon>
        <taxon>Bacilli</taxon>
        <taxon>Bacillales</taxon>
        <taxon>Bacillaceae</taxon>
        <taxon>Evansella</taxon>
    </lineage>
</organism>
<sequence length="134" mass="15314">MSTDINGAKKNDNKVEENWKFQTALSCILSSIPFMSYIIAFNDIVIGTFFFLLGLGELIVSLHYIQEKRPYLSGKMSKQIRQLSWFMIPVSAIPFLAYAYSVINIGIQLIQLIALLLISICWLISFKKVRAFIK</sequence>